<dbReference type="AlphaFoldDB" id="A0A914E725"/>
<dbReference type="PANTHER" id="PTHR21523">
    <property type="match status" value="1"/>
</dbReference>
<name>A0A914E725_9BILA</name>
<feature type="transmembrane region" description="Helical" evidence="1">
    <location>
        <begin position="200"/>
        <end position="223"/>
    </location>
</feature>
<dbReference type="Gene3D" id="3.30.420.10">
    <property type="entry name" value="Ribonuclease H-like superfamily/Ribonuclease H"/>
    <property type="match status" value="1"/>
</dbReference>
<keyword evidence="1" id="KW-0472">Membrane</keyword>
<dbReference type="WBParaSite" id="ACRNAN_scaffold6145.g20495.t1">
    <property type="protein sequence ID" value="ACRNAN_scaffold6145.g20495.t1"/>
    <property type="gene ID" value="ACRNAN_scaffold6145.g20495"/>
</dbReference>
<dbReference type="Pfam" id="PF13358">
    <property type="entry name" value="DDE_3"/>
    <property type="match status" value="1"/>
</dbReference>
<protein>
    <submittedName>
        <fullName evidence="4">Tc1-like transposase DDE domain-containing protein</fullName>
    </submittedName>
</protein>
<evidence type="ECO:0000313" key="4">
    <source>
        <dbReference type="WBParaSite" id="ACRNAN_scaffold6145.g20495.t1"/>
    </source>
</evidence>
<keyword evidence="3" id="KW-1185">Reference proteome</keyword>
<dbReference type="Proteomes" id="UP000887540">
    <property type="component" value="Unplaced"/>
</dbReference>
<feature type="domain" description="Tc1-like transposase DDE" evidence="2">
    <location>
        <begin position="292"/>
        <end position="350"/>
    </location>
</feature>
<keyword evidence="1" id="KW-1133">Transmembrane helix</keyword>
<dbReference type="InterPro" id="IPR038717">
    <property type="entry name" value="Tc1-like_DDE_dom"/>
</dbReference>
<evidence type="ECO:0000259" key="2">
    <source>
        <dbReference type="Pfam" id="PF13358"/>
    </source>
</evidence>
<organism evidence="3 4">
    <name type="scientific">Acrobeloides nanus</name>
    <dbReference type="NCBI Taxonomy" id="290746"/>
    <lineage>
        <taxon>Eukaryota</taxon>
        <taxon>Metazoa</taxon>
        <taxon>Ecdysozoa</taxon>
        <taxon>Nematoda</taxon>
        <taxon>Chromadorea</taxon>
        <taxon>Rhabditida</taxon>
        <taxon>Tylenchina</taxon>
        <taxon>Cephalobomorpha</taxon>
        <taxon>Cephaloboidea</taxon>
        <taxon>Cephalobidae</taxon>
        <taxon>Acrobeloides</taxon>
    </lineage>
</organism>
<evidence type="ECO:0000313" key="3">
    <source>
        <dbReference type="Proteomes" id="UP000887540"/>
    </source>
</evidence>
<dbReference type="PANTHER" id="PTHR21523:SF37">
    <property type="entry name" value="MLT-TEN (MLT-10) RELATED"/>
    <property type="match status" value="1"/>
</dbReference>
<proteinExistence type="predicted"/>
<evidence type="ECO:0000256" key="1">
    <source>
        <dbReference type="SAM" id="Phobius"/>
    </source>
</evidence>
<keyword evidence="1" id="KW-0812">Transmembrane</keyword>
<feature type="transmembrane region" description="Helical" evidence="1">
    <location>
        <begin position="262"/>
        <end position="287"/>
    </location>
</feature>
<reference evidence="4" key="1">
    <citation type="submission" date="2022-11" db="UniProtKB">
        <authorList>
            <consortium name="WormBaseParasite"/>
        </authorList>
    </citation>
    <scope>IDENTIFICATION</scope>
</reference>
<dbReference type="InterPro" id="IPR006954">
    <property type="entry name" value="Mlt-10-like"/>
</dbReference>
<dbReference type="InterPro" id="IPR036397">
    <property type="entry name" value="RNaseH_sf"/>
</dbReference>
<sequence length="390" mass="44834">MEKLLSLPNFVKGFSRHDMNEWMNFVIEASGVHEQVGKLEKDFMPKRTVQPTSNQLTVSKHNNHGFRAKDDQVHYYSKEKVRKMFGSYEERKVKTWEKLIRTYSKEQLAELNKSGYTILNKEQLYIIYGDDSPFNHSATLDRLLKLNTSHIHEDIERDIKQIALARSFKLRLKDVVLSPILFAPSIFAKPLNQPIVLSPVLFSPVIGTPSVLGPVVLSPLVFTPVILSPQVLGPLILSPIAFVPIVLSPFVLHPYILSPALFVPVVLNPFVLSPFILSPAVFTPLILSPLQDNDPKHTSKLMKRWFRHPRVNIPVMKWPSQSPDLNPIKHLWEVLKRRVIGRKFSNKTELFRALQEEWNRIPVDTLRGLVESMPRRMKTVIKSKGYPTNY</sequence>
<dbReference type="Pfam" id="PF04870">
    <property type="entry name" value="Moulting_cycle"/>
    <property type="match status" value="1"/>
</dbReference>
<accession>A0A914E725</accession>
<feature type="transmembrane region" description="Helical" evidence="1">
    <location>
        <begin position="235"/>
        <end position="256"/>
    </location>
</feature>
<dbReference type="GO" id="GO:0003676">
    <property type="term" value="F:nucleic acid binding"/>
    <property type="evidence" value="ECO:0007669"/>
    <property type="project" value="InterPro"/>
</dbReference>